<sequence>MIMKEKLDKMDRAVSRPSRSKAPLWKTASHPNLSRKSTRTPGNGPHKDESLGGTVYRGNAGTSDWYKSINNNTRPRTGAEMERKAVHTEWIHL</sequence>
<reference evidence="2" key="1">
    <citation type="submission" date="2022-07" db="EMBL/GenBank/DDBJ databases">
        <title>Genome analysis of Parmales, a sister group of diatoms, reveals the evolutionary specialization of diatoms from phago-mixotrophs to photoautotrophs.</title>
        <authorList>
            <person name="Ban H."/>
            <person name="Sato S."/>
            <person name="Yoshikawa S."/>
            <person name="Kazumasa Y."/>
            <person name="Nakamura Y."/>
            <person name="Ichinomiya M."/>
            <person name="Saitoh K."/>
            <person name="Sato N."/>
            <person name="Blanc-Mathieu R."/>
            <person name="Endo H."/>
            <person name="Kuwata A."/>
            <person name="Ogata H."/>
        </authorList>
    </citation>
    <scope>NUCLEOTIDE SEQUENCE</scope>
</reference>
<gene>
    <name evidence="2" type="ORF">TrRE_jg1897</name>
</gene>
<organism evidence="2 3">
    <name type="scientific">Triparma retinervis</name>
    <dbReference type="NCBI Taxonomy" id="2557542"/>
    <lineage>
        <taxon>Eukaryota</taxon>
        <taxon>Sar</taxon>
        <taxon>Stramenopiles</taxon>
        <taxon>Ochrophyta</taxon>
        <taxon>Bolidophyceae</taxon>
        <taxon>Parmales</taxon>
        <taxon>Triparmaceae</taxon>
        <taxon>Triparma</taxon>
    </lineage>
</organism>
<evidence type="ECO:0000313" key="2">
    <source>
        <dbReference type="EMBL" id="GMI12350.1"/>
    </source>
</evidence>
<accession>A0A9W7KV27</accession>
<proteinExistence type="predicted"/>
<dbReference type="Proteomes" id="UP001165082">
    <property type="component" value="Unassembled WGS sequence"/>
</dbReference>
<feature type="region of interest" description="Disordered" evidence="1">
    <location>
        <begin position="1"/>
        <end position="93"/>
    </location>
</feature>
<feature type="compositionally biased region" description="Basic and acidic residues" evidence="1">
    <location>
        <begin position="1"/>
        <end position="14"/>
    </location>
</feature>
<evidence type="ECO:0000313" key="3">
    <source>
        <dbReference type="Proteomes" id="UP001165082"/>
    </source>
</evidence>
<evidence type="ECO:0000256" key="1">
    <source>
        <dbReference type="SAM" id="MobiDB-lite"/>
    </source>
</evidence>
<dbReference type="OrthoDB" id="10386945at2759"/>
<dbReference type="AlphaFoldDB" id="A0A9W7KV27"/>
<dbReference type="EMBL" id="BRXZ01000472">
    <property type="protein sequence ID" value="GMI12350.1"/>
    <property type="molecule type" value="Genomic_DNA"/>
</dbReference>
<protein>
    <submittedName>
        <fullName evidence="2">Uncharacterized protein</fullName>
    </submittedName>
</protein>
<comment type="caution">
    <text evidence="2">The sequence shown here is derived from an EMBL/GenBank/DDBJ whole genome shotgun (WGS) entry which is preliminary data.</text>
</comment>
<keyword evidence="3" id="KW-1185">Reference proteome</keyword>
<name>A0A9W7KV27_9STRA</name>
<feature type="compositionally biased region" description="Basic and acidic residues" evidence="1">
    <location>
        <begin position="77"/>
        <end position="93"/>
    </location>
</feature>
<feature type="compositionally biased region" description="Polar residues" evidence="1">
    <location>
        <begin position="29"/>
        <end position="41"/>
    </location>
</feature>